<dbReference type="GO" id="GO:0005840">
    <property type="term" value="C:ribosome"/>
    <property type="evidence" value="ECO:0007669"/>
    <property type="project" value="InterPro"/>
</dbReference>
<evidence type="ECO:0000259" key="12">
    <source>
        <dbReference type="PROSITE" id="PS50158"/>
    </source>
</evidence>
<gene>
    <name evidence="14" type="ORF">Tci_153965</name>
</gene>
<evidence type="ECO:0000256" key="10">
    <source>
        <dbReference type="PROSITE-ProRule" id="PRU00047"/>
    </source>
</evidence>
<dbReference type="Gene3D" id="4.10.60.10">
    <property type="entry name" value="Zinc finger, CCHC-type"/>
    <property type="match status" value="1"/>
</dbReference>
<dbReference type="Pfam" id="PF00098">
    <property type="entry name" value="zf-CCHC"/>
    <property type="match status" value="1"/>
</dbReference>
<keyword evidence="2" id="KW-0479">Metal-binding</keyword>
<evidence type="ECO:0000256" key="9">
    <source>
        <dbReference type="ARBA" id="ARBA00023172"/>
    </source>
</evidence>
<evidence type="ECO:0000256" key="8">
    <source>
        <dbReference type="ARBA" id="ARBA00022932"/>
    </source>
</evidence>
<evidence type="ECO:0000256" key="1">
    <source>
        <dbReference type="ARBA" id="ARBA00022722"/>
    </source>
</evidence>
<dbReference type="GO" id="GO:0006310">
    <property type="term" value="P:DNA recombination"/>
    <property type="evidence" value="ECO:0007669"/>
    <property type="project" value="UniProtKB-KW"/>
</dbReference>
<feature type="region of interest" description="Disordered" evidence="11">
    <location>
        <begin position="1283"/>
        <end position="1306"/>
    </location>
</feature>
<evidence type="ECO:0000259" key="13">
    <source>
        <dbReference type="PROSITE" id="PS50994"/>
    </source>
</evidence>
<dbReference type="GO" id="GO:0006412">
    <property type="term" value="P:translation"/>
    <property type="evidence" value="ECO:0007669"/>
    <property type="project" value="InterPro"/>
</dbReference>
<feature type="compositionally biased region" description="Acidic residues" evidence="11">
    <location>
        <begin position="1348"/>
        <end position="1400"/>
    </location>
</feature>
<feature type="region of interest" description="Disordered" evidence="11">
    <location>
        <begin position="1331"/>
        <end position="1414"/>
    </location>
</feature>
<dbReference type="GO" id="GO:0015074">
    <property type="term" value="P:DNA integration"/>
    <property type="evidence" value="ECO:0007669"/>
    <property type="project" value="UniProtKB-KW"/>
</dbReference>
<dbReference type="GO" id="GO:0016787">
    <property type="term" value="F:hydrolase activity"/>
    <property type="evidence" value="ECO:0007669"/>
    <property type="project" value="UniProtKB-KW"/>
</dbReference>
<dbReference type="SUPFAM" id="SSF57756">
    <property type="entry name" value="Retrovirus zinc finger-like domains"/>
    <property type="match status" value="1"/>
</dbReference>
<comment type="caution">
    <text evidence="14">The sequence shown here is derived from an EMBL/GenBank/DDBJ whole genome shotgun (WGS) entry which is preliminary data.</text>
</comment>
<dbReference type="GO" id="GO:0003964">
    <property type="term" value="F:RNA-directed DNA polymerase activity"/>
    <property type="evidence" value="ECO:0007669"/>
    <property type="project" value="UniProtKB-KW"/>
</dbReference>
<evidence type="ECO:0000256" key="3">
    <source>
        <dbReference type="ARBA" id="ARBA00022759"/>
    </source>
</evidence>
<accession>A0A699GUD0</accession>
<dbReference type="InterPro" id="IPR001584">
    <property type="entry name" value="Integrase_cat-core"/>
</dbReference>
<keyword evidence="3" id="KW-0255">Endonuclease</keyword>
<dbReference type="PANTHER" id="PTHR42648">
    <property type="entry name" value="TRANSPOSASE, PUTATIVE-RELATED"/>
    <property type="match status" value="1"/>
</dbReference>
<dbReference type="GO" id="GO:0004519">
    <property type="term" value="F:endonuclease activity"/>
    <property type="evidence" value="ECO:0007669"/>
    <property type="project" value="UniProtKB-KW"/>
</dbReference>
<dbReference type="EMBL" id="BKCJ010035354">
    <property type="protein sequence ID" value="GEV81988.1"/>
    <property type="molecule type" value="Genomic_DNA"/>
</dbReference>
<dbReference type="Gene3D" id="3.90.1170.10">
    <property type="entry name" value="Ribosomal protein L10e/L16"/>
    <property type="match status" value="1"/>
</dbReference>
<evidence type="ECO:0000256" key="11">
    <source>
        <dbReference type="SAM" id="MobiDB-lite"/>
    </source>
</evidence>
<dbReference type="Gene3D" id="3.30.420.10">
    <property type="entry name" value="Ribonuclease H-like superfamily/Ribonuclease H"/>
    <property type="match status" value="1"/>
</dbReference>
<dbReference type="InterPro" id="IPR001878">
    <property type="entry name" value="Znf_CCHC"/>
</dbReference>
<dbReference type="SUPFAM" id="SSF53098">
    <property type="entry name" value="Ribonuclease H-like"/>
    <property type="match status" value="1"/>
</dbReference>
<evidence type="ECO:0000256" key="2">
    <source>
        <dbReference type="ARBA" id="ARBA00022723"/>
    </source>
</evidence>
<dbReference type="InterPro" id="IPR036397">
    <property type="entry name" value="RNaseH_sf"/>
</dbReference>
<dbReference type="InterPro" id="IPR036875">
    <property type="entry name" value="Znf_CCHC_sf"/>
</dbReference>
<dbReference type="GO" id="GO:0003735">
    <property type="term" value="F:structural constituent of ribosome"/>
    <property type="evidence" value="ECO:0007669"/>
    <property type="project" value="InterPro"/>
</dbReference>
<dbReference type="InterPro" id="IPR036920">
    <property type="entry name" value="Ribosomal_uL16_sf"/>
</dbReference>
<keyword evidence="10" id="KW-0863">Zinc-finger</keyword>
<organism evidence="14">
    <name type="scientific">Tanacetum cinerariifolium</name>
    <name type="common">Dalmatian daisy</name>
    <name type="synonym">Chrysanthemum cinerariifolium</name>
    <dbReference type="NCBI Taxonomy" id="118510"/>
    <lineage>
        <taxon>Eukaryota</taxon>
        <taxon>Viridiplantae</taxon>
        <taxon>Streptophyta</taxon>
        <taxon>Embryophyta</taxon>
        <taxon>Tracheophyta</taxon>
        <taxon>Spermatophyta</taxon>
        <taxon>Magnoliopsida</taxon>
        <taxon>eudicotyledons</taxon>
        <taxon>Gunneridae</taxon>
        <taxon>Pentapetalae</taxon>
        <taxon>asterids</taxon>
        <taxon>campanulids</taxon>
        <taxon>Asterales</taxon>
        <taxon>Asteraceae</taxon>
        <taxon>Asteroideae</taxon>
        <taxon>Anthemideae</taxon>
        <taxon>Anthemidinae</taxon>
        <taxon>Tanacetum</taxon>
    </lineage>
</organism>
<keyword evidence="9" id="KW-0233">DNA recombination</keyword>
<dbReference type="InterPro" id="IPR012337">
    <property type="entry name" value="RNaseH-like_sf"/>
</dbReference>
<feature type="domain" description="Integrase catalytic" evidence="13">
    <location>
        <begin position="837"/>
        <end position="1012"/>
    </location>
</feature>
<keyword evidence="8" id="KW-0239">DNA-directed DNA polymerase</keyword>
<keyword evidence="4" id="KW-0378">Hydrolase</keyword>
<keyword evidence="10" id="KW-0862">Zinc</keyword>
<keyword evidence="1" id="KW-0540">Nuclease</keyword>
<evidence type="ECO:0000256" key="6">
    <source>
        <dbReference type="ARBA" id="ARBA00022908"/>
    </source>
</evidence>
<keyword evidence="7" id="KW-0695">RNA-directed DNA polymerase</keyword>
<keyword evidence="8" id="KW-0808">Transferase</keyword>
<evidence type="ECO:0000256" key="5">
    <source>
        <dbReference type="ARBA" id="ARBA00022842"/>
    </source>
</evidence>
<evidence type="ECO:0000256" key="4">
    <source>
        <dbReference type="ARBA" id="ARBA00022801"/>
    </source>
</evidence>
<keyword evidence="8" id="KW-0548">Nucleotidyltransferase</keyword>
<reference evidence="14" key="1">
    <citation type="journal article" date="2019" name="Sci. Rep.">
        <title>Draft genome of Tanacetum cinerariifolium, the natural source of mosquito coil.</title>
        <authorList>
            <person name="Yamashiro T."/>
            <person name="Shiraishi A."/>
            <person name="Satake H."/>
            <person name="Nakayama K."/>
        </authorList>
    </citation>
    <scope>NUCLEOTIDE SEQUENCE</scope>
</reference>
<evidence type="ECO:0000313" key="14">
    <source>
        <dbReference type="EMBL" id="GEV81988.1"/>
    </source>
</evidence>
<dbReference type="SUPFAM" id="SSF54686">
    <property type="entry name" value="Ribosomal protein L16p/L10e"/>
    <property type="match status" value="1"/>
</dbReference>
<feature type="compositionally biased region" description="Pro residues" evidence="11">
    <location>
        <begin position="1297"/>
        <end position="1306"/>
    </location>
</feature>
<dbReference type="PROSITE" id="PS50994">
    <property type="entry name" value="INTEGRASE"/>
    <property type="match status" value="1"/>
</dbReference>
<feature type="domain" description="CCHC-type" evidence="12">
    <location>
        <begin position="424"/>
        <end position="440"/>
    </location>
</feature>
<name>A0A699GUD0_TANCI</name>
<sequence length="1653" mass="186411">MRCAFGIPQGLCAHVSIGQLLLSVRCKDGNIKHAQEALRRSKFKFPGLQKIIISKKWGFTKFSRVDYGSFVTGMEHSFLIQKRGGRGRGVKEKQHDVKEKLSTNGYSAKVMEGVDEPIGTVPKSFVNLVTNEAGTSKVNFRSLDSDKPINAKAKVKIPKASILDIHLIFGFSLYGYFVGKRVSFSVVESYVKNAWKKFGLVHVMMNSKGFFSLSLLQLRTPNANLLEEDLKSVLIKLHDIPIVAFTLDGLSGMATNLGNPIMLDSYTSSMCLQSWGLMNYAQALIDLKADRELKEDMVIVIPNVEADREDDDLVNEDNDSKVEEVYDETATYMSSTSFNVNKASKSGSGGEIKACLAVPVFSQEDDPISCLNKAMAFLTAVASLRVIVQQFQGRQGKSYYGTGYKSNSISFGGKNESRQARVVKCYNCQGEGHMARQCTQLKGPSNAAWYKDKAMLAKAQKVGQILDEEQLTFLADPGVLDGQAIQSIILNNVAFQIEDFDTYDSYYDDIPNAKVVLMAYISNYGSNVISEIKPTLYDGIVISKKHNVAMLVIDDEETLILEEVSRSKMSEKEKDPEDIKFFSYKPIDYVKLNKRYEDFRKRFFPHQELSFDEAFWYHILNRSTKSSDALPVKLKAPKELPKVSLVNKILKKLKLHLVNFDKVVKIRTKPNARTQCKWGFEYTKPVFNNEIIPFIKSLKDIFNVINKYLLNEIMEVQIAFDQMEAVVQQCSVDKQCSEIAKKEFLLENDRLLQQIMSQDVLLTVMKSISLNGNHSQLMNFVSKFLDTVRFGNDHIARIMGYGEYQLGNVTISRVYYVKGLGHNLFSVACALRKSKKSSHQPKAEDTNQEKLYLLHMDLCGSIRVASINQKRYILVIVDDYLRFTWVRFLRIKDEAPEAIFKCIKDIQVHLIATVRNVQTDNGTIFVNQTLHEFYENGCISHQTSIARTPQQNGIVERRNRTLVGAARTMLISSKAPLYLWAEAINTACYTQNCFLIRLQYNKTPYELMHDKKLDLSFFHVFGSLCYPTNDNDDLVQEAAVPRAMILANSSMLTSIDQDAPSKNSTSQGSSLNVRQTYTPFEHLGRWTKDHPIANMNGDPSHFVSTRKQLQTDAMWALHPKWRAKVTTIEESKDLTSLSLDELIGNLKVHEMIINKDFEIVKAKVERKSFALKAKKESSDEECLTFGSEDEEYVMGVRDFKKFFKRRAQALSEIFVEVDLEPDEWIKDIECSKHMTGYQNLFSSYKEYNGGNVIFGSNLRGNIIRKDTIMSDFEDSTVTYTTDLPLPDYVPGPEEPDQAPPSPVYIPYVPEPEYPEYIPLEDEVFVAKEQPLPPAASPTANSPGYILESDPDEDPDEEDDEDPEEDPVDYPADDDDEEEEPSGDDDDEEDEEQDEDDDDEEKEHPASADSILPPPALRVTARISFRPQPLTLFFTKEDAERFLAMPFPPPLPLTLLSSPLLQIPSPPLPASPHIFPISLPVASPPLQLLSSNRRADRPEVTLPPRKRLSIVHCPGYEAGESSAAAATRPIEEDIGYGIRDTWIDPRDVAEEEALTTLEGVNSRVIELAAVQEQVTQDIYRVIEDTQVHFELQGYMTHRWVQDQRIDALDTLIATLTTQLSSLQGHLATALGEIRALQAREQAHAGAPEGAGSST</sequence>
<dbReference type="PROSITE" id="PS50158">
    <property type="entry name" value="ZF_CCHC"/>
    <property type="match status" value="1"/>
</dbReference>
<dbReference type="GO" id="GO:0008270">
    <property type="term" value="F:zinc ion binding"/>
    <property type="evidence" value="ECO:0007669"/>
    <property type="project" value="UniProtKB-KW"/>
</dbReference>
<dbReference type="GO" id="GO:0003887">
    <property type="term" value="F:DNA-directed DNA polymerase activity"/>
    <property type="evidence" value="ECO:0007669"/>
    <property type="project" value="UniProtKB-KW"/>
</dbReference>
<protein>
    <submittedName>
        <fullName evidence="14">Putative ribonuclease H-like domain-containing protein</fullName>
    </submittedName>
</protein>
<dbReference type="GO" id="GO:0003676">
    <property type="term" value="F:nucleic acid binding"/>
    <property type="evidence" value="ECO:0007669"/>
    <property type="project" value="InterPro"/>
</dbReference>
<evidence type="ECO:0000256" key="7">
    <source>
        <dbReference type="ARBA" id="ARBA00022918"/>
    </source>
</evidence>
<keyword evidence="5" id="KW-0460">Magnesium</keyword>
<keyword evidence="6" id="KW-0229">DNA integration</keyword>
<dbReference type="PANTHER" id="PTHR42648:SF11">
    <property type="entry name" value="TRANSPOSON TY4-P GAG-POL POLYPROTEIN"/>
    <property type="match status" value="1"/>
</dbReference>
<dbReference type="InterPro" id="IPR039537">
    <property type="entry name" value="Retrotran_Ty1/copia-like"/>
</dbReference>
<dbReference type="SMART" id="SM00343">
    <property type="entry name" value="ZnF_C2HC"/>
    <property type="match status" value="1"/>
</dbReference>
<proteinExistence type="predicted"/>